<comment type="cofactor">
    <cofactor evidence="1 5">
        <name>thiamine diphosphate</name>
        <dbReference type="ChEBI" id="CHEBI:58937"/>
    </cofactor>
</comment>
<dbReference type="Pfam" id="PF02780">
    <property type="entry name" value="Transketolase_C"/>
    <property type="match status" value="1"/>
</dbReference>
<gene>
    <name evidence="8" type="primary">PDB1_2</name>
    <name evidence="8" type="ORF">BG015_005505</name>
</gene>
<evidence type="ECO:0000256" key="2">
    <source>
        <dbReference type="ARBA" id="ARBA00023002"/>
    </source>
</evidence>
<comment type="catalytic activity">
    <reaction evidence="5">
        <text>N(6)-[(R)-lipoyl]-L-lysyl-[protein] + pyruvate + H(+) = N(6)-[(R)-S(8)-acetyldihydrolipoyl]-L-lysyl-[protein] + CO2</text>
        <dbReference type="Rhea" id="RHEA:19189"/>
        <dbReference type="Rhea" id="RHEA-COMP:10474"/>
        <dbReference type="Rhea" id="RHEA-COMP:10478"/>
        <dbReference type="ChEBI" id="CHEBI:15361"/>
        <dbReference type="ChEBI" id="CHEBI:15378"/>
        <dbReference type="ChEBI" id="CHEBI:16526"/>
        <dbReference type="ChEBI" id="CHEBI:83099"/>
        <dbReference type="ChEBI" id="CHEBI:83111"/>
        <dbReference type="EC" id="1.2.4.1"/>
    </reaction>
</comment>
<dbReference type="GO" id="GO:0004739">
    <property type="term" value="F:pyruvate dehydrogenase (acetyl-transferring) activity"/>
    <property type="evidence" value="ECO:0007669"/>
    <property type="project" value="UniProtKB-UniRule"/>
</dbReference>
<proteinExistence type="predicted"/>
<dbReference type="InterPro" id="IPR033248">
    <property type="entry name" value="Transketolase_C"/>
</dbReference>
<dbReference type="InterPro" id="IPR005475">
    <property type="entry name" value="Transketolase-like_Pyr-bd"/>
</dbReference>
<evidence type="ECO:0000313" key="8">
    <source>
        <dbReference type="EMBL" id="KAF9152296.1"/>
    </source>
</evidence>
<reference evidence="8" key="1">
    <citation type="journal article" date="2020" name="Fungal Divers.">
        <title>Resolving the Mortierellaceae phylogeny through synthesis of multi-gene phylogenetics and phylogenomics.</title>
        <authorList>
            <person name="Vandepol N."/>
            <person name="Liber J."/>
            <person name="Desiro A."/>
            <person name="Na H."/>
            <person name="Kennedy M."/>
            <person name="Barry K."/>
            <person name="Grigoriev I.V."/>
            <person name="Miller A.N."/>
            <person name="O'Donnell K."/>
            <person name="Stajich J.E."/>
            <person name="Bonito G."/>
        </authorList>
    </citation>
    <scope>NUCLEOTIDE SEQUENCE</scope>
    <source>
        <strain evidence="8">NRRL 6426</strain>
    </source>
</reference>
<evidence type="ECO:0000256" key="1">
    <source>
        <dbReference type="ARBA" id="ARBA00001964"/>
    </source>
</evidence>
<dbReference type="PANTHER" id="PTHR11624:SF96">
    <property type="entry name" value="PYRUVATE DEHYDROGENASE E1 COMPONENT SUBUNIT BETA, MITOCHONDRIAL"/>
    <property type="match status" value="1"/>
</dbReference>
<dbReference type="Proteomes" id="UP000748756">
    <property type="component" value="Unassembled WGS sequence"/>
</dbReference>
<dbReference type="EMBL" id="JAAAUQ010000255">
    <property type="protein sequence ID" value="KAF9152296.1"/>
    <property type="molecule type" value="Genomic_DNA"/>
</dbReference>
<dbReference type="Gene3D" id="3.40.50.920">
    <property type="match status" value="1"/>
</dbReference>
<dbReference type="InterPro" id="IPR029061">
    <property type="entry name" value="THDP-binding"/>
</dbReference>
<evidence type="ECO:0000256" key="3">
    <source>
        <dbReference type="ARBA" id="ARBA00023052"/>
    </source>
</evidence>
<dbReference type="PANTHER" id="PTHR11624">
    <property type="entry name" value="DEHYDROGENASE RELATED"/>
    <property type="match status" value="1"/>
</dbReference>
<comment type="caution">
    <text evidence="8">The sequence shown here is derived from an EMBL/GenBank/DDBJ whole genome shotgun (WGS) entry which is preliminary data.</text>
</comment>
<evidence type="ECO:0000313" key="9">
    <source>
        <dbReference type="Proteomes" id="UP000748756"/>
    </source>
</evidence>
<protein>
    <recommendedName>
        <fullName evidence="5">Pyruvate dehydrogenase E1 component subunit beta</fullName>
        <ecNumber evidence="5">1.2.4.1</ecNumber>
    </recommendedName>
</protein>
<dbReference type="InterPro" id="IPR027110">
    <property type="entry name" value="PDHB_mito-type"/>
</dbReference>
<keyword evidence="3 5" id="KW-0786">Thiamine pyrophosphate</keyword>
<name>A0A9P5S0R6_9FUNG</name>
<dbReference type="SUPFAM" id="SSF52518">
    <property type="entry name" value="Thiamin diphosphate-binding fold (THDP-binding)"/>
    <property type="match status" value="1"/>
</dbReference>
<comment type="function">
    <text evidence="5">The pyruvate dehydrogenase complex catalyzes the overall conversion of pyruvate to acetyl-CoA and CO2.</text>
</comment>
<dbReference type="Gene3D" id="3.40.50.970">
    <property type="match status" value="1"/>
</dbReference>
<dbReference type="Pfam" id="PF02779">
    <property type="entry name" value="Transket_pyr"/>
    <property type="match status" value="1"/>
</dbReference>
<evidence type="ECO:0000256" key="5">
    <source>
        <dbReference type="RuleBase" id="RU364074"/>
    </source>
</evidence>
<feature type="domain" description="Transketolase C-terminal" evidence="7">
    <location>
        <begin position="69"/>
        <end position="193"/>
    </location>
</feature>
<keyword evidence="9" id="KW-1185">Reference proteome</keyword>
<dbReference type="EC" id="1.2.4.1" evidence="5"/>
<dbReference type="AlphaFoldDB" id="A0A9P5S0R6"/>
<feature type="domain" description="Transketolase-like pyrimidine-binding" evidence="6">
    <location>
        <begin position="1"/>
        <end position="49"/>
    </location>
</feature>
<dbReference type="GO" id="GO:0006086">
    <property type="term" value="P:pyruvate decarboxylation to acetyl-CoA"/>
    <property type="evidence" value="ECO:0007669"/>
    <property type="project" value="InterPro"/>
</dbReference>
<feature type="non-terminal residue" evidence="8">
    <location>
        <position position="207"/>
    </location>
</feature>
<dbReference type="InterPro" id="IPR009014">
    <property type="entry name" value="Transketo_C/PFOR_II"/>
</dbReference>
<sequence>HSQCFAAWYGSVPGLKVVSPWNSEDAKGLLKAAIRDPNPVVVLENELMYGISFPMSEAALSKDFVVEIGKAKIEKAGTDITIVAHSRSVGFALEAAQLLEKEGICSAEVINLRSIRPLDTETIIKSVKKTNRLVTVEGGWPQYGVGSEICAQIMESEAFDHLDAPVVRVTGADVPTPYAQNLEAFAFPDTEVIARVIKRTLNKKIGA</sequence>
<accession>A0A9P5S0R6</accession>
<dbReference type="OrthoDB" id="10266385at2759"/>
<keyword evidence="2 5" id="KW-0560">Oxidoreductase</keyword>
<evidence type="ECO:0000256" key="4">
    <source>
        <dbReference type="ARBA" id="ARBA00023317"/>
    </source>
</evidence>
<dbReference type="FunFam" id="3.40.50.920:FF:000001">
    <property type="entry name" value="Pyruvate dehydrogenase E1 beta subunit"/>
    <property type="match status" value="1"/>
</dbReference>
<organism evidence="8 9">
    <name type="scientific">Linnemannia schmuckeri</name>
    <dbReference type="NCBI Taxonomy" id="64567"/>
    <lineage>
        <taxon>Eukaryota</taxon>
        <taxon>Fungi</taxon>
        <taxon>Fungi incertae sedis</taxon>
        <taxon>Mucoromycota</taxon>
        <taxon>Mortierellomycotina</taxon>
        <taxon>Mortierellomycetes</taxon>
        <taxon>Mortierellales</taxon>
        <taxon>Mortierellaceae</taxon>
        <taxon>Linnemannia</taxon>
    </lineage>
</organism>
<dbReference type="SUPFAM" id="SSF52922">
    <property type="entry name" value="TK C-terminal domain-like"/>
    <property type="match status" value="1"/>
</dbReference>
<evidence type="ECO:0000259" key="6">
    <source>
        <dbReference type="Pfam" id="PF02779"/>
    </source>
</evidence>
<keyword evidence="4 5" id="KW-0670">Pyruvate</keyword>
<evidence type="ECO:0000259" key="7">
    <source>
        <dbReference type="Pfam" id="PF02780"/>
    </source>
</evidence>